<accession>A0A915YDI7</accession>
<dbReference type="EMBL" id="AP026867">
    <property type="protein sequence ID" value="BDS11077.1"/>
    <property type="molecule type" value="Genomic_DNA"/>
</dbReference>
<dbReference type="Proteomes" id="UP001060919">
    <property type="component" value="Chromosome"/>
</dbReference>
<dbReference type="RefSeq" id="WP_264792285.1">
    <property type="nucleotide sequence ID" value="NZ_AP026867.1"/>
</dbReference>
<sequence>MKKTLSLFMAFLLLISCSDEQPKKQISTTGFWSKEKKEAHLANREDSTKWDLTLLKQDQQYTALGLGANLPITNGVFPVPNYDLMGKGSFKGLGNHGCLGGEGYEKKIGDKTILYNSFLSKKSPINAAFVQDKENEIFFHIVVLTDFVDTVEYSHHKGDVISRNHPDYICEGFFKTQKTKIDYTAFITADRHSYAIVNMRLFDLKDGKTILIAPQKDQTLRSMQIKSPDLSNKEIDQYTNELLKKQSIVDFFTKDGTI</sequence>
<dbReference type="PROSITE" id="PS51257">
    <property type="entry name" value="PROKAR_LIPOPROTEIN"/>
    <property type="match status" value="1"/>
</dbReference>
<dbReference type="KEGG" id="aup:AsAng_0017880"/>
<reference evidence="1" key="1">
    <citation type="submission" date="2022-09" db="EMBL/GenBank/DDBJ databases">
        <title>Aureispira anguillicida sp. nov., isolated from Leptocephalus of Japanese eel Anguilla japonica.</title>
        <authorList>
            <person name="Yuasa K."/>
            <person name="Mekata T."/>
            <person name="Ikunari K."/>
        </authorList>
    </citation>
    <scope>NUCLEOTIDE SEQUENCE</scope>
    <source>
        <strain evidence="1">EL160426</strain>
    </source>
</reference>
<proteinExistence type="predicted"/>
<evidence type="ECO:0008006" key="3">
    <source>
        <dbReference type="Google" id="ProtNLM"/>
    </source>
</evidence>
<protein>
    <recommendedName>
        <fullName evidence="3">Lipoprotein</fullName>
    </recommendedName>
</protein>
<organism evidence="1 2">
    <name type="scientific">Aureispira anguillae</name>
    <dbReference type="NCBI Taxonomy" id="2864201"/>
    <lineage>
        <taxon>Bacteria</taxon>
        <taxon>Pseudomonadati</taxon>
        <taxon>Bacteroidota</taxon>
        <taxon>Saprospiria</taxon>
        <taxon>Saprospirales</taxon>
        <taxon>Saprospiraceae</taxon>
        <taxon>Aureispira</taxon>
    </lineage>
</organism>
<name>A0A915YDI7_9BACT</name>
<evidence type="ECO:0000313" key="1">
    <source>
        <dbReference type="EMBL" id="BDS11077.1"/>
    </source>
</evidence>
<evidence type="ECO:0000313" key="2">
    <source>
        <dbReference type="Proteomes" id="UP001060919"/>
    </source>
</evidence>
<dbReference type="AlphaFoldDB" id="A0A915YDI7"/>
<keyword evidence="2" id="KW-1185">Reference proteome</keyword>
<gene>
    <name evidence="1" type="ORF">AsAng_0017880</name>
</gene>